<gene>
    <name evidence="1" type="ORF">DSO57_1020741</name>
</gene>
<protein>
    <submittedName>
        <fullName evidence="1">Uncharacterized protein</fullName>
    </submittedName>
</protein>
<comment type="caution">
    <text evidence="1">The sequence shown here is derived from an EMBL/GenBank/DDBJ whole genome shotgun (WGS) entry which is preliminary data.</text>
</comment>
<evidence type="ECO:0000313" key="1">
    <source>
        <dbReference type="EMBL" id="KAJ9049804.1"/>
    </source>
</evidence>
<accession>A0ACC2RIC5</accession>
<dbReference type="EMBL" id="QTSX02007198">
    <property type="protein sequence ID" value="KAJ9049804.1"/>
    <property type="molecule type" value="Genomic_DNA"/>
</dbReference>
<name>A0ACC2RIC5_9FUNG</name>
<evidence type="ECO:0000313" key="2">
    <source>
        <dbReference type="Proteomes" id="UP001165960"/>
    </source>
</evidence>
<reference evidence="1" key="1">
    <citation type="submission" date="2022-04" db="EMBL/GenBank/DDBJ databases">
        <title>Genome of the entomopathogenic fungus Entomophthora muscae.</title>
        <authorList>
            <person name="Elya C."/>
            <person name="Lovett B.R."/>
            <person name="Lee E."/>
            <person name="Macias A.M."/>
            <person name="Hajek A.E."/>
            <person name="De Bivort B.L."/>
            <person name="Kasson M.T."/>
            <person name="De Fine Licht H.H."/>
            <person name="Stajich J.E."/>
        </authorList>
    </citation>
    <scope>NUCLEOTIDE SEQUENCE</scope>
    <source>
        <strain evidence="1">Berkeley</strain>
    </source>
</reference>
<organism evidence="1 2">
    <name type="scientific">Entomophthora muscae</name>
    <dbReference type="NCBI Taxonomy" id="34485"/>
    <lineage>
        <taxon>Eukaryota</taxon>
        <taxon>Fungi</taxon>
        <taxon>Fungi incertae sedis</taxon>
        <taxon>Zoopagomycota</taxon>
        <taxon>Entomophthoromycotina</taxon>
        <taxon>Entomophthoromycetes</taxon>
        <taxon>Entomophthorales</taxon>
        <taxon>Entomophthoraceae</taxon>
        <taxon>Entomophthora</taxon>
    </lineage>
</organism>
<sequence>MQRAVLFILPIELCERFSFFGTRAMLNQYLKAGFGLTEEEAKTYVHLFNALVCMFPIVGGAISDSYLGKYYTIVVFTLLSLMGNVLFSVLSIDGLIAQFGEYPRWAFLLPALMISIGSGTSKPCVGSLAGDQFDNKESLDKFFSMFSVVTYAGILMAVVAVPLIKATYGYPLAYAIPTCTLLLALAVFVSGKRGYKAIPPQGEFLPWSIAKVIVHATGRKMKGHCAENWLDLAKDRYDSELIHEARQLLTVAGLFVPLVFVWMLHEQNTTEWQNQYEMMEKTLLGINVPTEACSVYGVVLSIVCLPAVGFGLFPALERQGIQIGAGMRVAIGYLLILGAFIVSTSLQYWVKFHAGGRVLENSVAISCAECVNGAWQLPQWILYSLGEAIIMPASCVLAYSNVGPKMKASSISLIFVSIAMGNYVVIGMEPILSLTNDRILRQWCYVAISSVFLIVYLLLLKLWFLPKQENVANCCNQDLNPAC</sequence>
<proteinExistence type="predicted"/>
<keyword evidence="2" id="KW-1185">Reference proteome</keyword>
<dbReference type="Proteomes" id="UP001165960">
    <property type="component" value="Unassembled WGS sequence"/>
</dbReference>